<dbReference type="InterPro" id="IPR011011">
    <property type="entry name" value="Znf_FYVE_PHD"/>
</dbReference>
<evidence type="ECO:0000256" key="9">
    <source>
        <dbReference type="ARBA" id="ARBA00022853"/>
    </source>
</evidence>
<keyword evidence="10" id="KW-0805">Transcription regulation</keyword>
<dbReference type="Gene3D" id="3.30.40.10">
    <property type="entry name" value="Zinc/RING finger domain, C3HC4 (zinc finger)"/>
    <property type="match status" value="1"/>
</dbReference>
<dbReference type="Pfam" id="PF13831">
    <property type="entry name" value="PHD_2"/>
    <property type="match status" value="1"/>
</dbReference>
<dbReference type="OrthoDB" id="308383at2759"/>
<feature type="compositionally biased region" description="Low complexity" evidence="14">
    <location>
        <begin position="45"/>
        <end position="56"/>
    </location>
</feature>
<evidence type="ECO:0008006" key="21">
    <source>
        <dbReference type="Google" id="ProtNLM"/>
    </source>
</evidence>
<dbReference type="PANTHER" id="PTHR45838:SF4">
    <property type="entry name" value="HISTONE-LYSINE N-METHYLTRANSFERASE TRITHORAX"/>
    <property type="match status" value="1"/>
</dbReference>
<evidence type="ECO:0000256" key="5">
    <source>
        <dbReference type="ARBA" id="ARBA00022723"/>
    </source>
</evidence>
<evidence type="ECO:0000256" key="3">
    <source>
        <dbReference type="ARBA" id="ARBA00022679"/>
    </source>
</evidence>
<dbReference type="SUPFAM" id="SSF82199">
    <property type="entry name" value="SET domain"/>
    <property type="match status" value="1"/>
</dbReference>
<feature type="region of interest" description="Disordered" evidence="14">
    <location>
        <begin position="118"/>
        <end position="148"/>
    </location>
</feature>
<feature type="compositionally biased region" description="Polar residues" evidence="14">
    <location>
        <begin position="57"/>
        <end position="69"/>
    </location>
</feature>
<organism evidence="19 20">
    <name type="scientific">Panicum virgatum</name>
    <name type="common">Blackwell switchgrass</name>
    <dbReference type="NCBI Taxonomy" id="38727"/>
    <lineage>
        <taxon>Eukaryota</taxon>
        <taxon>Viridiplantae</taxon>
        <taxon>Streptophyta</taxon>
        <taxon>Embryophyta</taxon>
        <taxon>Tracheophyta</taxon>
        <taxon>Spermatophyta</taxon>
        <taxon>Magnoliopsida</taxon>
        <taxon>Liliopsida</taxon>
        <taxon>Poales</taxon>
        <taxon>Poaceae</taxon>
        <taxon>PACMAD clade</taxon>
        <taxon>Panicoideae</taxon>
        <taxon>Panicodae</taxon>
        <taxon>Paniceae</taxon>
        <taxon>Panicinae</taxon>
        <taxon>Panicum</taxon>
        <taxon>Panicum sect. Hiantes</taxon>
    </lineage>
</organism>
<accession>A0A8T0WCR6</accession>
<dbReference type="Pfam" id="PF00856">
    <property type="entry name" value="SET"/>
    <property type="match status" value="1"/>
</dbReference>
<dbReference type="InterPro" id="IPR019786">
    <property type="entry name" value="Zinc_finger_PHD-type_CS"/>
</dbReference>
<dbReference type="Proteomes" id="UP000823388">
    <property type="component" value="Chromosome 2K"/>
</dbReference>
<keyword evidence="11" id="KW-0804">Transcription</keyword>
<feature type="region of interest" description="Disordered" evidence="14">
    <location>
        <begin position="1081"/>
        <end position="1112"/>
    </location>
</feature>
<dbReference type="CDD" id="cd10518">
    <property type="entry name" value="SET_SETD1-like"/>
    <property type="match status" value="1"/>
</dbReference>
<dbReference type="Pfam" id="PF13832">
    <property type="entry name" value="zf-HC5HC2H_2"/>
    <property type="match status" value="1"/>
</dbReference>
<proteinExistence type="predicted"/>
<dbReference type="InterPro" id="IPR019787">
    <property type="entry name" value="Znf_PHD-finger"/>
</dbReference>
<evidence type="ECO:0000259" key="15">
    <source>
        <dbReference type="PROSITE" id="PS50016"/>
    </source>
</evidence>
<evidence type="ECO:0000313" key="20">
    <source>
        <dbReference type="Proteomes" id="UP000823388"/>
    </source>
</evidence>
<evidence type="ECO:0000259" key="17">
    <source>
        <dbReference type="PROSITE" id="PS50868"/>
    </source>
</evidence>
<evidence type="ECO:0000256" key="8">
    <source>
        <dbReference type="ARBA" id="ARBA00022833"/>
    </source>
</evidence>
<dbReference type="InterPro" id="IPR003616">
    <property type="entry name" value="Post-SET_dom"/>
</dbReference>
<evidence type="ECO:0000256" key="7">
    <source>
        <dbReference type="ARBA" id="ARBA00022771"/>
    </source>
</evidence>
<dbReference type="PANTHER" id="PTHR45838">
    <property type="entry name" value="HISTONE-LYSINE-N-METHYLTRANSFERASE 2 KMT2 FAMILY MEMBER"/>
    <property type="match status" value="1"/>
</dbReference>
<keyword evidence="4" id="KW-0949">S-adenosyl-L-methionine</keyword>
<dbReference type="GO" id="GO:0035097">
    <property type="term" value="C:histone methyltransferase complex"/>
    <property type="evidence" value="ECO:0007669"/>
    <property type="project" value="TreeGrafter"/>
</dbReference>
<evidence type="ECO:0000259" key="16">
    <source>
        <dbReference type="PROSITE" id="PS50280"/>
    </source>
</evidence>
<dbReference type="SMART" id="SM00317">
    <property type="entry name" value="SET"/>
    <property type="match status" value="1"/>
</dbReference>
<sequence>MDGASWPARWPLTPAPPAAPPPPPQLTSQMDGVTLRHLLRPFAAQEAAAAGRAPEQLVTNPSTAQSGQPSRAGPSNELLAQVAGSYSSFGLAPDLKALFGKPSASSAADIIDLTRASPPGSAATATLPLHSRHGLTASSRNEQSSAGALFGNKSANGMGTFTGEGSAKQGMTDGGIQFHDSSAHALQKLPFKSTTQHHPTLLGDRMRVACLNVGGEFFVGEAGLFGVICLCHRLRMSVAKFCEHAGGTPEKAGEIVHVENGMTIAQWFKFCIGVGGSIASTRWDWPEWACMKSSPEEYMLKSLASRNSGMEKVGLLGGYGKITGPTNNPDYSSNLYIEGGRCTNVDKQMNGSDETNYRKSVDVQEALIKNSALLQNSTIMNLGLTKNHTVHALNLNPLSTPSGSLYFEASRGRHYNGNHLAHNYGILLEKNLDSSFCNPGQRSTRVVNHDSRVYRPDFPHKILQDNLYNPSNTELKLGQSSYHQPMSTLFPLGQSAVIDFQKPQSHHALVNQNPYPKQATKINNNLAEHNEASISTGNKKQPLEVANGTKHSEGGERTDDTYTSKNSFISLFLSHLERNSTPEPIDDILNSNEHYHPKTPDVAWGSDHPKIASRQIDTRVNDYHPKLAPTTIHMNRRSESTSLSGAYSPQDASHANSQEHLIHGDCPSHFLPNQANAGISKNCTRVSCSANCMSCTHRGNKSRQVSHGEIGVPCFYDKMPRGQGTFERVDDLCTHRSLRAYAKINCENGKSCCSSREFLPSSCQNDKSTLGKSICACCCKIQEDVSKLGFIPGHLCRTSFSSDLGPVLASKPTLEGQDELCACSKFAQRSSLCSREHILQSSCYACPIDGLYYRSSMGHAADSLTKHTLFDALNTKEQGPCYNGRCCYSVVPNCLSGCGFTKHCDVRIDQIGHNAPKGKHQLQMPTRCCTLEENEKLTCQCLSNRIAGTNLSQASYCKHVSDKVMNQPSIAITERLKNVSEASVADDSLSKALTEKKGAYTNSVVSKGQPKFGFSSGSSSVVVTKFQMSPEVNNVLSTAKHRKCKNLCDEGSRIEKCSASSYVPTSSTGCEEAINSFTRSQLGPSRVKRKSNQISEGSRLEEDNEEPCFGPPKKIRTLRLSVKNSESDDCIRTSSQSSQKGCCQPQNEVDSFSCKVLRTKRKDTMRLNKPIKRLHNQNKVFKGDNEQPDTKGSCFGGSDSFDRRKNVEDMTALDRTKHHQEGSRVFIRKLPKYVSLNCIVNEPDSEDTCSGSAGIDPSLIATGIANDNRKSPKIVSLSLVLKKAKKCHSVKLCKTESTHLYEERGSDCSVNSSDCSVDKYSVDNEDCGPQAEYEMQGSKRGRYSSNGLRSHFVDHCKRPSSGTKNRRASVSFARIKRHTKFANRSACYSGSDKDNAVLTHEVNVRRHSGRLSSDASCCVCGILDLEPCNQLIQCSKCYIKVHQACYGVLKVPRGQWFCRPCKTNTLNTACVLCGYGGGAMTRALKTKNILKSLLKGLTTIARSEKYVDSLGNASSECTSLRNPVGSAHGDSIVNMENITSNSWTSINHNSSLLGPRTMQWVHMVCGLWTPGTKCPNAATMSAFDVSGASPAKKNTACSICGRTGGSFIKCRDVNCSVLFHPWCAHQRGLLQSEPEGERNENVGFYGRCMDHANDYSSHANPKECSRSSNWTCARTEGFKGREGEDYPGTSHKKSEEYSGEFNVSQEQVNAWVHINGSKPCGRGQKEYIHYKQLKGWKHLVVYKSGIHGLGLYTSVFIPRGSMVVEYVGEIVGQRVADKREIEYQSGKRQQYKSACYFFKIDREHIIDATRKGGIARFVNHSCQPNCVAKIISVRNEKKVMFFAERDINPGEEITYDYHFNREDDGQRIPCFCRSRYCRRYLN</sequence>
<dbReference type="InterPro" id="IPR034732">
    <property type="entry name" value="EPHD"/>
</dbReference>
<evidence type="ECO:0000256" key="11">
    <source>
        <dbReference type="ARBA" id="ARBA00023163"/>
    </source>
</evidence>
<dbReference type="FunFam" id="3.30.40.10:FF:000484">
    <property type="entry name" value="Histone-lysine N-methyltransferase ATX4"/>
    <property type="match status" value="1"/>
</dbReference>
<evidence type="ECO:0000256" key="14">
    <source>
        <dbReference type="SAM" id="MobiDB-lite"/>
    </source>
</evidence>
<dbReference type="InterPro" id="IPR046341">
    <property type="entry name" value="SET_dom_sf"/>
</dbReference>
<dbReference type="GO" id="GO:0045893">
    <property type="term" value="P:positive regulation of DNA-templated transcription"/>
    <property type="evidence" value="ECO:0007669"/>
    <property type="project" value="TreeGrafter"/>
</dbReference>
<evidence type="ECO:0000256" key="4">
    <source>
        <dbReference type="ARBA" id="ARBA00022691"/>
    </source>
</evidence>
<evidence type="ECO:0000256" key="1">
    <source>
        <dbReference type="ARBA" id="ARBA00004123"/>
    </source>
</evidence>
<dbReference type="PROSITE" id="PS50280">
    <property type="entry name" value="SET"/>
    <property type="match status" value="1"/>
</dbReference>
<gene>
    <name evidence="19" type="ORF">PVAP13_2KG416000</name>
</gene>
<evidence type="ECO:0000256" key="13">
    <source>
        <dbReference type="PROSITE-ProRule" id="PRU00146"/>
    </source>
</evidence>
<dbReference type="SUPFAM" id="SSF57903">
    <property type="entry name" value="FYVE/PHD zinc finger"/>
    <property type="match status" value="1"/>
</dbReference>
<dbReference type="InterPro" id="IPR001214">
    <property type="entry name" value="SET_dom"/>
</dbReference>
<feature type="compositionally biased region" description="Pro residues" evidence="14">
    <location>
        <begin position="13"/>
        <end position="25"/>
    </location>
</feature>
<feature type="domain" description="Post-SET" evidence="17">
    <location>
        <begin position="1866"/>
        <end position="1882"/>
    </location>
</feature>
<dbReference type="InterPro" id="IPR001965">
    <property type="entry name" value="Znf_PHD"/>
</dbReference>
<feature type="compositionally biased region" description="Polar residues" evidence="14">
    <location>
        <begin position="136"/>
        <end position="146"/>
    </location>
</feature>
<dbReference type="InterPro" id="IPR013083">
    <property type="entry name" value="Znf_RING/FYVE/PHD"/>
</dbReference>
<protein>
    <recommendedName>
        <fullName evidence="21">Histone-lysine N-methyltransferase ATX4</fullName>
    </recommendedName>
</protein>
<feature type="compositionally biased region" description="Basic and acidic residues" evidence="14">
    <location>
        <begin position="550"/>
        <end position="562"/>
    </location>
</feature>
<keyword evidence="7 13" id="KW-0863">Zinc-finger</keyword>
<dbReference type="SMART" id="SM00249">
    <property type="entry name" value="PHD"/>
    <property type="match status" value="2"/>
</dbReference>
<dbReference type="Gene3D" id="2.170.270.10">
    <property type="entry name" value="SET domain"/>
    <property type="match status" value="1"/>
</dbReference>
<comment type="subcellular location">
    <subcellularLocation>
        <location evidence="1">Nucleus</location>
    </subcellularLocation>
</comment>
<dbReference type="GO" id="GO:0008270">
    <property type="term" value="F:zinc ion binding"/>
    <property type="evidence" value="ECO:0007669"/>
    <property type="project" value="UniProtKB-KW"/>
</dbReference>
<reference evidence="19" key="1">
    <citation type="submission" date="2020-05" db="EMBL/GenBank/DDBJ databases">
        <title>WGS assembly of Panicum virgatum.</title>
        <authorList>
            <person name="Lovell J.T."/>
            <person name="Jenkins J."/>
            <person name="Shu S."/>
            <person name="Juenger T.E."/>
            <person name="Schmutz J."/>
        </authorList>
    </citation>
    <scope>NUCLEOTIDE SEQUENCE</scope>
    <source>
        <strain evidence="19">AP13</strain>
    </source>
</reference>
<dbReference type="GO" id="GO:0042800">
    <property type="term" value="F:histone H3K4 methyltransferase activity"/>
    <property type="evidence" value="ECO:0007669"/>
    <property type="project" value="TreeGrafter"/>
</dbReference>
<feature type="domain" description="PHD-type" evidence="18">
    <location>
        <begin position="1519"/>
        <end position="1652"/>
    </location>
</feature>
<evidence type="ECO:0000259" key="18">
    <source>
        <dbReference type="PROSITE" id="PS51805"/>
    </source>
</evidence>
<keyword evidence="6" id="KW-0677">Repeat</keyword>
<comment type="caution">
    <text evidence="19">The sequence shown here is derived from an EMBL/GenBank/DDBJ whole genome shotgun (WGS) entry which is preliminary data.</text>
</comment>
<feature type="region of interest" description="Disordered" evidence="14">
    <location>
        <begin position="532"/>
        <end position="562"/>
    </location>
</feature>
<dbReference type="PROSITE" id="PS50868">
    <property type="entry name" value="POST_SET"/>
    <property type="match status" value="1"/>
</dbReference>
<dbReference type="EMBL" id="CM029039">
    <property type="protein sequence ID" value="KAG2645165.1"/>
    <property type="molecule type" value="Genomic_DNA"/>
</dbReference>
<keyword evidence="5" id="KW-0479">Metal-binding</keyword>
<dbReference type="PROSITE" id="PS01359">
    <property type="entry name" value="ZF_PHD_1"/>
    <property type="match status" value="1"/>
</dbReference>
<dbReference type="GO" id="GO:0032259">
    <property type="term" value="P:methylation"/>
    <property type="evidence" value="ECO:0007669"/>
    <property type="project" value="UniProtKB-KW"/>
</dbReference>
<keyword evidence="3" id="KW-0808">Transferase</keyword>
<evidence type="ECO:0000256" key="12">
    <source>
        <dbReference type="ARBA" id="ARBA00023242"/>
    </source>
</evidence>
<evidence type="ECO:0000256" key="2">
    <source>
        <dbReference type="ARBA" id="ARBA00022603"/>
    </source>
</evidence>
<keyword evidence="12" id="KW-0539">Nucleus</keyword>
<dbReference type="Pfam" id="PF16135">
    <property type="entry name" value="TDBD"/>
    <property type="match status" value="1"/>
</dbReference>
<feature type="region of interest" description="Disordered" evidence="14">
    <location>
        <begin position="1"/>
        <end position="32"/>
    </location>
</feature>
<evidence type="ECO:0000256" key="6">
    <source>
        <dbReference type="ARBA" id="ARBA00022737"/>
    </source>
</evidence>
<dbReference type="CDD" id="cd15492">
    <property type="entry name" value="PHD_BRPF_JADE_like"/>
    <property type="match status" value="1"/>
</dbReference>
<dbReference type="FunFam" id="2.170.270.10:FF:000030">
    <property type="entry name" value="Histone-lysine N-methyltransferase ATX4"/>
    <property type="match status" value="1"/>
</dbReference>
<feature type="domain" description="SET" evidence="16">
    <location>
        <begin position="1737"/>
        <end position="1858"/>
    </location>
</feature>
<keyword evidence="8" id="KW-0862">Zinc</keyword>
<feature type="domain" description="PHD-type" evidence="15">
    <location>
        <begin position="1414"/>
        <end position="1464"/>
    </location>
</feature>
<evidence type="ECO:0000256" key="10">
    <source>
        <dbReference type="ARBA" id="ARBA00023015"/>
    </source>
</evidence>
<keyword evidence="9" id="KW-0156">Chromatin regulator</keyword>
<keyword evidence="20" id="KW-1185">Reference proteome</keyword>
<evidence type="ECO:0000313" key="19">
    <source>
        <dbReference type="EMBL" id="KAG2645165.1"/>
    </source>
</evidence>
<dbReference type="PROSITE" id="PS51805">
    <property type="entry name" value="EPHD"/>
    <property type="match status" value="1"/>
</dbReference>
<dbReference type="CDD" id="cd15571">
    <property type="entry name" value="ePHD"/>
    <property type="match status" value="1"/>
</dbReference>
<keyword evidence="2" id="KW-0489">Methyltransferase</keyword>
<dbReference type="InterPro" id="IPR032308">
    <property type="entry name" value="TDBD"/>
</dbReference>
<feature type="region of interest" description="Disordered" evidence="14">
    <location>
        <begin position="45"/>
        <end position="75"/>
    </location>
</feature>
<name>A0A8T0WCR6_PANVG</name>
<dbReference type="PROSITE" id="PS50016">
    <property type="entry name" value="ZF_PHD_2"/>
    <property type="match status" value="1"/>
</dbReference>